<sequence>MPFTSFPWPSRITEIDSEHEGVPLVTLMDIITYPQVTAKFKCIARVVAAIPWKVEDFCSLRGTYRVRITLEDPTARLHAYVYDDDGEVFFDGYPPAEELTRKWDALLGLAHGESDGEIRGAPRNPPWVLICVKSYYISKSDIWGSRKFRIFRTKLLVEC</sequence>
<dbReference type="Pfam" id="PF25507">
    <property type="entry name" value="OB_POT1A"/>
    <property type="match status" value="1"/>
</dbReference>
<dbReference type="GO" id="GO:0032210">
    <property type="term" value="P:regulation of telomere maintenance via telomerase"/>
    <property type="evidence" value="ECO:0007669"/>
    <property type="project" value="TreeGrafter"/>
</dbReference>
<reference evidence="2" key="1">
    <citation type="journal article" date="2013" name="J. Plant Res.">
        <title>Effect of fungi and light on seed germination of three Opuntia species from semiarid lands of central Mexico.</title>
        <authorList>
            <person name="Delgado-Sanchez P."/>
            <person name="Jimenez-Bremont J.F."/>
            <person name="Guerrero-Gonzalez Mde L."/>
            <person name="Flores J."/>
        </authorList>
    </citation>
    <scope>NUCLEOTIDE SEQUENCE</scope>
    <source>
        <tissue evidence="2">Cladode</tissue>
    </source>
</reference>
<name>A0A7C8ZFP5_OPUST</name>
<evidence type="ECO:0000313" key="2">
    <source>
        <dbReference type="EMBL" id="MBA4641577.1"/>
    </source>
</evidence>
<dbReference type="GO" id="GO:0098505">
    <property type="term" value="F:G-rich strand telomeric DNA binding"/>
    <property type="evidence" value="ECO:0007669"/>
    <property type="project" value="TreeGrafter"/>
</dbReference>
<dbReference type="AlphaFoldDB" id="A0A7C8ZFP5"/>
<dbReference type="GO" id="GO:0016233">
    <property type="term" value="P:telomere capping"/>
    <property type="evidence" value="ECO:0007669"/>
    <property type="project" value="TreeGrafter"/>
</dbReference>
<feature type="domain" description="POT1A/B-like OB fold" evidence="1">
    <location>
        <begin position="8"/>
        <end position="141"/>
    </location>
</feature>
<evidence type="ECO:0000259" key="1">
    <source>
        <dbReference type="Pfam" id="PF25507"/>
    </source>
</evidence>
<proteinExistence type="predicted"/>
<accession>A0A7C8ZFP5</accession>
<reference evidence="2" key="2">
    <citation type="submission" date="2020-07" db="EMBL/GenBank/DDBJ databases">
        <authorList>
            <person name="Vera ALvarez R."/>
            <person name="Arias-Moreno D.M."/>
            <person name="Jimenez-Jacinto V."/>
            <person name="Jimenez-Bremont J.F."/>
            <person name="Swaminathan K."/>
            <person name="Moose S.P."/>
            <person name="Guerrero-Gonzalez M.L."/>
            <person name="Marino-Ramirez L."/>
            <person name="Landsman D."/>
            <person name="Rodriguez-Kessler M."/>
            <person name="Delgado-Sanchez P."/>
        </authorList>
    </citation>
    <scope>NUCLEOTIDE SEQUENCE</scope>
    <source>
        <tissue evidence="2">Cladode</tissue>
    </source>
</reference>
<dbReference type="PANTHER" id="PTHR14513:SF0">
    <property type="entry name" value="PROTECTION OF TELOMERES PROTEIN 1"/>
    <property type="match status" value="1"/>
</dbReference>
<dbReference type="GO" id="GO:0000783">
    <property type="term" value="C:nuclear telomere cap complex"/>
    <property type="evidence" value="ECO:0007669"/>
    <property type="project" value="TreeGrafter"/>
</dbReference>
<protein>
    <recommendedName>
        <fullName evidence="1">POT1A/B-like OB fold domain-containing protein</fullName>
    </recommendedName>
</protein>
<dbReference type="EMBL" id="GISG01124915">
    <property type="protein sequence ID" value="MBA4641566.1"/>
    <property type="molecule type" value="Transcribed_RNA"/>
</dbReference>
<dbReference type="PANTHER" id="PTHR14513">
    <property type="entry name" value="PROTECTION OF TELOMERES 1"/>
    <property type="match status" value="1"/>
</dbReference>
<dbReference type="EMBL" id="GISG01124923">
    <property type="protein sequence ID" value="MBA4641571.1"/>
    <property type="molecule type" value="Transcribed_RNA"/>
</dbReference>
<dbReference type="InterPro" id="IPR057620">
    <property type="entry name" value="POT1A/B-like_OB"/>
</dbReference>
<organism evidence="2">
    <name type="scientific">Opuntia streptacantha</name>
    <name type="common">Prickly pear cactus</name>
    <name type="synonym">Opuntia cardona</name>
    <dbReference type="NCBI Taxonomy" id="393608"/>
    <lineage>
        <taxon>Eukaryota</taxon>
        <taxon>Viridiplantae</taxon>
        <taxon>Streptophyta</taxon>
        <taxon>Embryophyta</taxon>
        <taxon>Tracheophyta</taxon>
        <taxon>Spermatophyta</taxon>
        <taxon>Magnoliopsida</taxon>
        <taxon>eudicotyledons</taxon>
        <taxon>Gunneridae</taxon>
        <taxon>Pentapetalae</taxon>
        <taxon>Caryophyllales</taxon>
        <taxon>Cactineae</taxon>
        <taxon>Cactaceae</taxon>
        <taxon>Opuntioideae</taxon>
        <taxon>Opuntia</taxon>
    </lineage>
</organism>
<dbReference type="GO" id="GO:0010521">
    <property type="term" value="F:telomerase inhibitor activity"/>
    <property type="evidence" value="ECO:0007669"/>
    <property type="project" value="TreeGrafter"/>
</dbReference>
<dbReference type="EMBL" id="GISG01124931">
    <property type="protein sequence ID" value="MBA4641577.1"/>
    <property type="molecule type" value="Transcribed_RNA"/>
</dbReference>
<dbReference type="InterPro" id="IPR028389">
    <property type="entry name" value="POT1"/>
</dbReference>